<name>E5AVW4_MYCRK</name>
<dbReference type="KEGG" id="brh:RBRH_00693"/>
<sequence length="150" mass="16397">MRAALVPLWEPGDRICGKRLKALIPTLVEAMTWHAHLSLSKQMHQRLKQISAATLDRLLRNVRAQAFSGLCRRAGAVGNAIRCGVPIKAFTDWNNPLPGYLEIACGECGERCSSTLRGGALTVVVVATTLAYPVRHNPIRYGATTLYTTN</sequence>
<dbReference type="HOGENOM" id="CLU_1737125_0_0_4"/>
<evidence type="ECO:0000313" key="2">
    <source>
        <dbReference type="Proteomes" id="UP000007437"/>
    </source>
</evidence>
<accession>E5AVW4</accession>
<dbReference type="AlphaFoldDB" id="E5AVW4"/>
<keyword evidence="1" id="KW-0614">Plasmid</keyword>
<evidence type="ECO:0000313" key="1">
    <source>
        <dbReference type="EMBL" id="CBW77266.1"/>
    </source>
</evidence>
<geneLocation type="plasmid" evidence="1 2">
    <name>pBRH02</name>
</geneLocation>
<reference key="1">
    <citation type="submission" date="2010-09" db="EMBL/GenBank/DDBJ databases">
        <title>Complete genome sequence of Burkholderia rhizoxinica, the endosymbiont of the phytopathogenic fungus Rhizopus microsporus.</title>
        <authorList>
            <person name="Lackner G."/>
            <person name="Moebius N."/>
            <person name="Partida-Martinez L.P."/>
            <person name="Hertweck C."/>
        </authorList>
    </citation>
    <scope>NUCLEOTIDE SEQUENCE</scope>
    <source>
        <strain>HKI 454</strain>
    </source>
</reference>
<gene>
    <name evidence="1" type="ordered locus">RBRH_00693</name>
</gene>
<reference evidence="1 2" key="2">
    <citation type="journal article" date="2011" name="J. Bacteriol.">
        <title>Complete genome sequence of Burkholderia rhizoxinica, an endosymbiont of Rhizopus microsporus.</title>
        <authorList>
            <person name="Lackner G."/>
            <person name="Moebius N."/>
            <person name="Partida-Martinez L."/>
            <person name="Hertweck C."/>
        </authorList>
    </citation>
    <scope>NUCLEOTIDE SEQUENCE [LARGE SCALE GENOMIC DNA]</scope>
    <source>
        <strain evidence="2">DSM 19002 / CIP 109453 / HKI 454</strain>
        <plasmid evidence="1 2">pBRH02</plasmid>
    </source>
</reference>
<proteinExistence type="predicted"/>
<dbReference type="EMBL" id="FR687361">
    <property type="protein sequence ID" value="CBW77266.1"/>
    <property type="molecule type" value="Genomic_DNA"/>
</dbReference>
<organism evidence="1 2">
    <name type="scientific">Mycetohabitans rhizoxinica (strain DSM 19002 / CIP 109453 / HKI 454)</name>
    <name type="common">Paraburkholderia rhizoxinica</name>
    <dbReference type="NCBI Taxonomy" id="882378"/>
    <lineage>
        <taxon>Bacteria</taxon>
        <taxon>Pseudomonadati</taxon>
        <taxon>Pseudomonadota</taxon>
        <taxon>Betaproteobacteria</taxon>
        <taxon>Burkholderiales</taxon>
        <taxon>Burkholderiaceae</taxon>
        <taxon>Mycetohabitans</taxon>
    </lineage>
</organism>
<protein>
    <submittedName>
        <fullName evidence="1">Y4rM</fullName>
    </submittedName>
</protein>
<dbReference type="Proteomes" id="UP000007437">
    <property type="component" value="Plasmid pBRH02"/>
</dbReference>